<evidence type="ECO:0000256" key="1">
    <source>
        <dbReference type="ARBA" id="ARBA00022603"/>
    </source>
</evidence>
<dbReference type="InterPro" id="IPR001077">
    <property type="entry name" value="COMT_C"/>
</dbReference>
<dbReference type="GO" id="GO:0032259">
    <property type="term" value="P:methylation"/>
    <property type="evidence" value="ECO:0007669"/>
    <property type="project" value="UniProtKB-KW"/>
</dbReference>
<dbReference type="InterPro" id="IPR036388">
    <property type="entry name" value="WH-like_DNA-bd_sf"/>
</dbReference>
<evidence type="ECO:0000259" key="5">
    <source>
        <dbReference type="Pfam" id="PF00891"/>
    </source>
</evidence>
<name>A0A9X8JMH1_9GAMM</name>
<evidence type="ECO:0000313" key="7">
    <source>
        <dbReference type="Proteomes" id="UP001138460"/>
    </source>
</evidence>
<organism evidence="6 7">
    <name type="scientific">Pectobacterium zantedeschiae</name>
    <dbReference type="NCBI Taxonomy" id="2034769"/>
    <lineage>
        <taxon>Bacteria</taxon>
        <taxon>Pseudomonadati</taxon>
        <taxon>Pseudomonadota</taxon>
        <taxon>Gammaproteobacteria</taxon>
        <taxon>Enterobacterales</taxon>
        <taxon>Pectobacteriaceae</taxon>
        <taxon>Pectobacterium</taxon>
    </lineage>
</organism>
<gene>
    <name evidence="6" type="ORF">CLR69_11440</name>
</gene>
<dbReference type="PANTHER" id="PTHR43712:SF2">
    <property type="entry name" value="O-METHYLTRANSFERASE CICE"/>
    <property type="match status" value="1"/>
</dbReference>
<comment type="caution">
    <text evidence="6">The sequence shown here is derived from an EMBL/GenBank/DDBJ whole genome shotgun (WGS) entry which is preliminary data.</text>
</comment>
<dbReference type="EMBL" id="NWTM01000001">
    <property type="protein sequence ID" value="RYC45558.1"/>
    <property type="molecule type" value="Genomic_DNA"/>
</dbReference>
<dbReference type="GO" id="GO:0008171">
    <property type="term" value="F:O-methyltransferase activity"/>
    <property type="evidence" value="ECO:0007669"/>
    <property type="project" value="InterPro"/>
</dbReference>
<dbReference type="InterPro" id="IPR036390">
    <property type="entry name" value="WH_DNA-bd_sf"/>
</dbReference>
<keyword evidence="1 6" id="KW-0489">Methyltransferase</keyword>
<dbReference type="AlphaFoldDB" id="A0A9X8JMH1"/>
<proteinExistence type="predicted"/>
<evidence type="ECO:0000256" key="3">
    <source>
        <dbReference type="ARBA" id="ARBA00022691"/>
    </source>
</evidence>
<dbReference type="PROSITE" id="PS51683">
    <property type="entry name" value="SAM_OMT_II"/>
    <property type="match status" value="1"/>
</dbReference>
<dbReference type="Gene3D" id="1.10.287.1350">
    <property type="match status" value="1"/>
</dbReference>
<dbReference type="Gene3D" id="3.40.50.150">
    <property type="entry name" value="Vaccinia Virus protein VP39"/>
    <property type="match status" value="1"/>
</dbReference>
<evidence type="ECO:0000256" key="2">
    <source>
        <dbReference type="ARBA" id="ARBA00022679"/>
    </source>
</evidence>
<feature type="active site" description="Proton acceptor" evidence="4">
    <location>
        <position position="249"/>
    </location>
</feature>
<reference evidence="6 7" key="1">
    <citation type="journal article" date="2018" name="Syst. Appl. Microbiol.">
        <title>Pectobacterium zantedeschiae sp. nov. a new species of a soft rot pathogen isolated from Calla lily (Zantedeschia spp.).</title>
        <authorList>
            <person name="Waleron M."/>
            <person name="Misztak A."/>
            <person name="Waleron M."/>
            <person name="Franczuk M."/>
            <person name="Jonca J."/>
            <person name="Wielgomas B."/>
            <person name="Mikicinski A."/>
            <person name="Popovic T."/>
            <person name="Waleron K."/>
        </authorList>
    </citation>
    <scope>NUCLEOTIDE SEQUENCE [LARGE SCALE GENOMIC DNA]</scope>
    <source>
        <strain evidence="6 7">9M</strain>
    </source>
</reference>
<feature type="domain" description="O-methyltransferase C-terminal" evidence="5">
    <location>
        <begin position="116"/>
        <end position="319"/>
    </location>
</feature>
<dbReference type="InterPro" id="IPR029063">
    <property type="entry name" value="SAM-dependent_MTases_sf"/>
</dbReference>
<dbReference type="OrthoDB" id="9766840at2"/>
<protein>
    <submittedName>
        <fullName evidence="6">Methyltransferase</fullName>
    </submittedName>
</protein>
<evidence type="ECO:0000313" key="6">
    <source>
        <dbReference type="EMBL" id="RYC45558.1"/>
    </source>
</evidence>
<dbReference type="InterPro" id="IPR016461">
    <property type="entry name" value="COMT-like"/>
</dbReference>
<keyword evidence="3" id="KW-0949">S-adenosyl-L-methionine</keyword>
<evidence type="ECO:0000256" key="4">
    <source>
        <dbReference type="PIRSR" id="PIRSR005739-1"/>
    </source>
</evidence>
<dbReference type="Pfam" id="PF00891">
    <property type="entry name" value="Methyltransf_2"/>
    <property type="match status" value="1"/>
</dbReference>
<dbReference type="PIRSF" id="PIRSF005739">
    <property type="entry name" value="O-mtase"/>
    <property type="match status" value="1"/>
</dbReference>
<dbReference type="Proteomes" id="UP001138460">
    <property type="component" value="Unassembled WGS sequence"/>
</dbReference>
<keyword evidence="2" id="KW-0808">Transferase</keyword>
<accession>A0A9X8JMH1</accession>
<dbReference type="PANTHER" id="PTHR43712">
    <property type="entry name" value="PUTATIVE (AFU_ORTHOLOGUE AFUA_4G14580)-RELATED"/>
    <property type="match status" value="1"/>
</dbReference>
<sequence length="345" mass="38451">MNSAEYIRNISEIMMMPLAAKALCVAAEIGIADKIEEPGSTIYELAKACHTCEKNLFDIIKVLEVFGFFEVKDDNVIKNNARSALLMSDNISSMKNFCMLFGNEYYQGFDGLLHTCRTGESGFKQRFGLTLYEHLADSPSRAEVYDLAMRDLSRPVGYVLAKEYASLFKKAGSVVDIGGGSGVILVEIIKQFHNLTGCLFDMTGVCSRSEKRVAQHYPALKERMVFTPGSFFEAIPSGYDVYLLKNVLHNWNDEFSLKILKEIAKSIGNSTLLIIEPLLEYEETSPRLLMNALFQSVICQDGTRYRTLKDIEDILTLSGLAIVGTKKITTGHTIVEIKLNTTLLG</sequence>
<dbReference type="Gene3D" id="1.10.10.10">
    <property type="entry name" value="Winged helix-like DNA-binding domain superfamily/Winged helix DNA-binding domain"/>
    <property type="match status" value="1"/>
</dbReference>
<dbReference type="SUPFAM" id="SSF46785">
    <property type="entry name" value="Winged helix' DNA-binding domain"/>
    <property type="match status" value="1"/>
</dbReference>
<dbReference type="SUPFAM" id="SSF53335">
    <property type="entry name" value="S-adenosyl-L-methionine-dependent methyltransferases"/>
    <property type="match status" value="1"/>
</dbReference>
<keyword evidence="7" id="KW-1185">Reference proteome</keyword>